<evidence type="ECO:0000259" key="1">
    <source>
        <dbReference type="Pfam" id="PF00903"/>
    </source>
</evidence>
<accession>A0A223NWT9</accession>
<organism evidence="2 3">
    <name type="scientific">Mucilaginibacter xinganensis</name>
    <dbReference type="NCBI Taxonomy" id="1234841"/>
    <lineage>
        <taxon>Bacteria</taxon>
        <taxon>Pseudomonadati</taxon>
        <taxon>Bacteroidota</taxon>
        <taxon>Sphingobacteriia</taxon>
        <taxon>Sphingobacteriales</taxon>
        <taxon>Sphingobacteriaceae</taxon>
        <taxon>Mucilaginibacter</taxon>
    </lineage>
</organism>
<dbReference type="Proteomes" id="UP000215002">
    <property type="component" value="Chromosome"/>
</dbReference>
<dbReference type="PANTHER" id="PTHR33990:SF1">
    <property type="entry name" value="PROTEIN YJDN"/>
    <property type="match status" value="1"/>
</dbReference>
<dbReference type="EMBL" id="CP022743">
    <property type="protein sequence ID" value="ASU34343.1"/>
    <property type="molecule type" value="Genomic_DNA"/>
</dbReference>
<proteinExistence type="predicted"/>
<dbReference type="AlphaFoldDB" id="A0A223NWT9"/>
<reference evidence="2 3" key="1">
    <citation type="submission" date="2017-08" db="EMBL/GenBank/DDBJ databases">
        <title>Complete genome sequence of Mucilaginibacter sp. strain BJC16-A31.</title>
        <authorList>
            <consortium name="Henan University of Science and Technology"/>
            <person name="You X."/>
        </authorList>
    </citation>
    <scope>NUCLEOTIDE SEQUENCE [LARGE SCALE GENOMIC DNA]</scope>
    <source>
        <strain evidence="2 3">BJC16-A31</strain>
    </source>
</reference>
<dbReference type="InterPro" id="IPR028973">
    <property type="entry name" value="PhnB-like"/>
</dbReference>
<dbReference type="Gene3D" id="3.10.180.10">
    <property type="entry name" value="2,3-Dihydroxybiphenyl 1,2-Dioxygenase, domain 1"/>
    <property type="match status" value="1"/>
</dbReference>
<sequence>MEMAQINSYLTFNGNCREAMTFYKECLGGELSLQTVGESPLSGKMPEQMKDCILHATLNNGSIVLLGSDMTPQAGLIKGNNVSLSLECGTEEEIRNLYTKLSNAGKKDHPIEESFWGALFGDLTDKFGNHWLLSCNVNKN</sequence>
<name>A0A223NWT9_9SPHI</name>
<evidence type="ECO:0000313" key="2">
    <source>
        <dbReference type="EMBL" id="ASU34343.1"/>
    </source>
</evidence>
<gene>
    <name evidence="2" type="ORF">MuYL_2456</name>
</gene>
<evidence type="ECO:0000313" key="3">
    <source>
        <dbReference type="Proteomes" id="UP000215002"/>
    </source>
</evidence>
<protein>
    <submittedName>
        <fullName evidence="2">Glyoxalase</fullName>
    </submittedName>
</protein>
<dbReference type="InterPro" id="IPR004360">
    <property type="entry name" value="Glyas_Fos-R_dOase_dom"/>
</dbReference>
<dbReference type="PANTHER" id="PTHR33990">
    <property type="entry name" value="PROTEIN YJDN-RELATED"/>
    <property type="match status" value="1"/>
</dbReference>
<feature type="domain" description="Glyoxalase/fosfomycin resistance/dioxygenase" evidence="1">
    <location>
        <begin position="6"/>
        <end position="131"/>
    </location>
</feature>
<dbReference type="CDD" id="cd06588">
    <property type="entry name" value="PhnB_like"/>
    <property type="match status" value="1"/>
</dbReference>
<dbReference type="Pfam" id="PF00903">
    <property type="entry name" value="Glyoxalase"/>
    <property type="match status" value="1"/>
</dbReference>
<dbReference type="KEGG" id="muc:MuYL_2456"/>
<dbReference type="InterPro" id="IPR029068">
    <property type="entry name" value="Glyas_Bleomycin-R_OHBP_Dase"/>
</dbReference>
<keyword evidence="3" id="KW-1185">Reference proteome</keyword>
<dbReference type="SUPFAM" id="SSF54593">
    <property type="entry name" value="Glyoxalase/Bleomycin resistance protein/Dihydroxybiphenyl dioxygenase"/>
    <property type="match status" value="1"/>
</dbReference>